<comment type="caution">
    <text evidence="2">The sequence shown here is derived from an EMBL/GenBank/DDBJ whole genome shotgun (WGS) entry which is preliminary data.</text>
</comment>
<accession>A0A2H5N5P6</accession>
<keyword evidence="3" id="KW-1185">Reference proteome</keyword>
<dbReference type="Proteomes" id="UP000236630">
    <property type="component" value="Unassembled WGS sequence"/>
</dbReference>
<feature type="compositionally biased region" description="Polar residues" evidence="1">
    <location>
        <begin position="1"/>
        <end position="13"/>
    </location>
</feature>
<proteinExistence type="predicted"/>
<dbReference type="EMBL" id="BDQV01001887">
    <property type="protein sequence ID" value="GAY35091.1"/>
    <property type="molecule type" value="Genomic_DNA"/>
</dbReference>
<evidence type="ECO:0000313" key="2">
    <source>
        <dbReference type="EMBL" id="GAY35091.1"/>
    </source>
</evidence>
<gene>
    <name evidence="2" type="ORF">CUMW_278020</name>
</gene>
<dbReference type="AlphaFoldDB" id="A0A2H5N5P6"/>
<evidence type="ECO:0000256" key="1">
    <source>
        <dbReference type="SAM" id="MobiDB-lite"/>
    </source>
</evidence>
<name>A0A2H5N5P6_CITUN</name>
<feature type="region of interest" description="Disordered" evidence="1">
    <location>
        <begin position="1"/>
        <end position="30"/>
    </location>
</feature>
<evidence type="ECO:0000313" key="3">
    <source>
        <dbReference type="Proteomes" id="UP000236630"/>
    </source>
</evidence>
<organism evidence="2 3">
    <name type="scientific">Citrus unshiu</name>
    <name type="common">Satsuma mandarin</name>
    <name type="synonym">Citrus nobilis var. unshiu</name>
    <dbReference type="NCBI Taxonomy" id="55188"/>
    <lineage>
        <taxon>Eukaryota</taxon>
        <taxon>Viridiplantae</taxon>
        <taxon>Streptophyta</taxon>
        <taxon>Embryophyta</taxon>
        <taxon>Tracheophyta</taxon>
        <taxon>Spermatophyta</taxon>
        <taxon>Magnoliopsida</taxon>
        <taxon>eudicotyledons</taxon>
        <taxon>Gunneridae</taxon>
        <taxon>Pentapetalae</taxon>
        <taxon>rosids</taxon>
        <taxon>malvids</taxon>
        <taxon>Sapindales</taxon>
        <taxon>Rutaceae</taxon>
        <taxon>Aurantioideae</taxon>
        <taxon>Citrus</taxon>
    </lineage>
</organism>
<protein>
    <submittedName>
        <fullName evidence="2">Uncharacterized protein</fullName>
    </submittedName>
</protein>
<reference evidence="2 3" key="1">
    <citation type="journal article" date="2017" name="Front. Genet.">
        <title>Draft sequencing of the heterozygous diploid genome of Satsuma (Citrus unshiu Marc.) using a hybrid assembly approach.</title>
        <authorList>
            <person name="Shimizu T."/>
            <person name="Tanizawa Y."/>
            <person name="Mochizuki T."/>
            <person name="Nagasaki H."/>
            <person name="Yoshioka T."/>
            <person name="Toyoda A."/>
            <person name="Fujiyama A."/>
            <person name="Kaminuma E."/>
            <person name="Nakamura Y."/>
        </authorList>
    </citation>
    <scope>NUCLEOTIDE SEQUENCE [LARGE SCALE GENOMIC DNA]</scope>
    <source>
        <strain evidence="3">cv. Miyagawa wase</strain>
    </source>
</reference>
<sequence length="62" mass="7138">MGRPETSTSQRNIPTRDIYRADTHPQRAGTRSHRIMIVALFLEPLRETRDPTFAHNVAVRVP</sequence>